<evidence type="ECO:0000313" key="5">
    <source>
        <dbReference type="Proteomes" id="UP001153050"/>
    </source>
</evidence>
<dbReference type="InterPro" id="IPR005656">
    <property type="entry name" value="MmgE_PrpD"/>
</dbReference>
<comment type="similarity">
    <text evidence="1">Belongs to the PrpD family.</text>
</comment>
<dbReference type="Gene3D" id="1.10.4100.10">
    <property type="entry name" value="2-methylcitrate dehydratase PrpD"/>
    <property type="match status" value="1"/>
</dbReference>
<feature type="domain" description="MmgE/PrpD C-terminal" evidence="3">
    <location>
        <begin position="268"/>
        <end position="425"/>
    </location>
</feature>
<feature type="domain" description="MmgE/PrpD N-terminal" evidence="2">
    <location>
        <begin position="9"/>
        <end position="248"/>
    </location>
</feature>
<keyword evidence="5" id="KW-1185">Reference proteome</keyword>
<dbReference type="InterPro" id="IPR045337">
    <property type="entry name" value="MmgE_PrpD_C"/>
</dbReference>
<evidence type="ECO:0000313" key="4">
    <source>
        <dbReference type="EMBL" id="CAH2400769.1"/>
    </source>
</evidence>
<dbReference type="Pfam" id="PF03972">
    <property type="entry name" value="MmgE_PrpD_N"/>
    <property type="match status" value="1"/>
</dbReference>
<protein>
    <submittedName>
        <fullName evidence="4">2-methylcitrate dehydratase</fullName>
    </submittedName>
</protein>
<organism evidence="4 5">
    <name type="scientific">Mesorhizobium escarrei</name>
    <dbReference type="NCBI Taxonomy" id="666018"/>
    <lineage>
        <taxon>Bacteria</taxon>
        <taxon>Pseudomonadati</taxon>
        <taxon>Pseudomonadota</taxon>
        <taxon>Alphaproteobacteria</taxon>
        <taxon>Hyphomicrobiales</taxon>
        <taxon>Phyllobacteriaceae</taxon>
        <taxon>Mesorhizobium</taxon>
    </lineage>
</organism>
<dbReference type="InterPro" id="IPR042188">
    <property type="entry name" value="MmgE/PrpD_sf_2"/>
</dbReference>
<reference evidence="4 5" key="1">
    <citation type="submission" date="2022-03" db="EMBL/GenBank/DDBJ databases">
        <authorList>
            <person name="Brunel B."/>
        </authorList>
    </citation>
    <scope>NUCLEOTIDE SEQUENCE [LARGE SCALE GENOMIC DNA]</scope>
    <source>
        <strain evidence="4">STM5069sample</strain>
    </source>
</reference>
<gene>
    <name evidence="4" type="ORF">MES5069_270036</name>
</gene>
<evidence type="ECO:0000259" key="2">
    <source>
        <dbReference type="Pfam" id="PF03972"/>
    </source>
</evidence>
<dbReference type="RefSeq" id="WP_254018445.1">
    <property type="nucleotide sequence ID" value="NZ_CAKXZT010000121.1"/>
</dbReference>
<dbReference type="Proteomes" id="UP001153050">
    <property type="component" value="Unassembled WGS sequence"/>
</dbReference>
<evidence type="ECO:0000259" key="3">
    <source>
        <dbReference type="Pfam" id="PF19305"/>
    </source>
</evidence>
<dbReference type="InterPro" id="IPR045336">
    <property type="entry name" value="MmgE_PrpD_N"/>
</dbReference>
<dbReference type="PANTHER" id="PTHR16943">
    <property type="entry name" value="2-METHYLCITRATE DEHYDRATASE-RELATED"/>
    <property type="match status" value="1"/>
</dbReference>
<sequence>MNDTGITKRLADWAVDLRADEIPADVRAEGVRTFVNWLGCAVGGARHETVDRALDAMRMFSGPERAQVIGRTERLDELHAALVNGISSHVLDYDDTHLKTIIHPAGPVASAILAVAESLAISGRDFLTALIVGVEVECRIGNCVYPDHYDRGWHITGTAGVFGAAAATGKLIGLTRQQMVWAFGIAATQSSGLREMFGTMCKSFHPGRAAQNGAMAAFLAKANFDSSDRAIEAPRGFANVLSTKQDYSEIIGGLGTRWEAGLNTYKPYACGIVIHPTIDGCQQLRERLGDRVSAIVAVELRTHPLVLELTGKRTPKTGLEGKFSVFHAAATALLRSDGSPTAFTDGAVRDPAIMALRDKVTATSDTSVDEDAVHIAVTLEDGERISLHVPHAIGSLERPLSNVAIGEKFISQSIPVIGEKAARDLLARGWALETAVDVAQIARAGAARV</sequence>
<dbReference type="InterPro" id="IPR036148">
    <property type="entry name" value="MmgE/PrpD_sf"/>
</dbReference>
<comment type="caution">
    <text evidence="4">The sequence shown here is derived from an EMBL/GenBank/DDBJ whole genome shotgun (WGS) entry which is preliminary data.</text>
</comment>
<dbReference type="InterPro" id="IPR042183">
    <property type="entry name" value="MmgE/PrpD_sf_1"/>
</dbReference>
<proteinExistence type="inferred from homology"/>
<evidence type="ECO:0000256" key="1">
    <source>
        <dbReference type="ARBA" id="ARBA00006174"/>
    </source>
</evidence>
<name>A0ABN8JU83_9HYPH</name>
<dbReference type="EMBL" id="CAKXZT010000121">
    <property type="protein sequence ID" value="CAH2400769.1"/>
    <property type="molecule type" value="Genomic_DNA"/>
</dbReference>
<accession>A0ABN8JU83</accession>
<dbReference type="Pfam" id="PF19305">
    <property type="entry name" value="MmgE_PrpD_C"/>
    <property type="match status" value="1"/>
</dbReference>
<dbReference type="Gene3D" id="3.30.1330.120">
    <property type="entry name" value="2-methylcitrate dehydratase PrpD"/>
    <property type="match status" value="1"/>
</dbReference>
<dbReference type="SUPFAM" id="SSF103378">
    <property type="entry name" value="2-methylcitrate dehydratase PrpD"/>
    <property type="match status" value="1"/>
</dbReference>
<dbReference type="PANTHER" id="PTHR16943:SF8">
    <property type="entry name" value="2-METHYLCITRATE DEHYDRATASE"/>
    <property type="match status" value="1"/>
</dbReference>